<keyword evidence="1" id="KW-0812">Transmembrane</keyword>
<evidence type="ECO:0000313" key="5">
    <source>
        <dbReference type="Proteomes" id="UP000663828"/>
    </source>
</evidence>
<dbReference type="AlphaFoldDB" id="A0A814Q2B9"/>
<dbReference type="Proteomes" id="UP000663828">
    <property type="component" value="Unassembled WGS sequence"/>
</dbReference>
<protein>
    <recommendedName>
        <fullName evidence="2">DUF4781 domain-containing protein</fullName>
    </recommendedName>
</protein>
<dbReference type="PANTHER" id="PTHR21115">
    <property type="entry name" value="GH06117P-RELATED"/>
    <property type="match status" value="1"/>
</dbReference>
<organism evidence="3 5">
    <name type="scientific">Adineta ricciae</name>
    <name type="common">Rotifer</name>
    <dbReference type="NCBI Taxonomy" id="249248"/>
    <lineage>
        <taxon>Eukaryota</taxon>
        <taxon>Metazoa</taxon>
        <taxon>Spiralia</taxon>
        <taxon>Gnathifera</taxon>
        <taxon>Rotifera</taxon>
        <taxon>Eurotatoria</taxon>
        <taxon>Bdelloidea</taxon>
        <taxon>Adinetida</taxon>
        <taxon>Adinetidae</taxon>
        <taxon>Adineta</taxon>
    </lineage>
</organism>
<evidence type="ECO:0000313" key="3">
    <source>
        <dbReference type="EMBL" id="CAF1114363.1"/>
    </source>
</evidence>
<evidence type="ECO:0000259" key="2">
    <source>
        <dbReference type="Pfam" id="PF16013"/>
    </source>
</evidence>
<keyword evidence="1" id="KW-0472">Membrane</keyword>
<name>A0A814Q2B9_ADIRI</name>
<dbReference type="Proteomes" id="UP000663852">
    <property type="component" value="Unassembled WGS sequence"/>
</dbReference>
<keyword evidence="1" id="KW-1133">Transmembrane helix</keyword>
<comment type="caution">
    <text evidence="3">The sequence shown here is derived from an EMBL/GenBank/DDBJ whole genome shotgun (WGS) entry which is preliminary data.</text>
</comment>
<keyword evidence="5" id="KW-1185">Reference proteome</keyword>
<dbReference type="InterPro" id="IPR031962">
    <property type="entry name" value="DUF4781"/>
</dbReference>
<accession>A0A814Q2B9</accession>
<sequence>MGQDFSREYRSTWGNPDVIKWKQTARTAVKSYYLGYEGIQWHEYANDELSLLTIKICFALFGQPTEVNDNLTKLEDAYTDSQKEAANKIRNKIVEVYSNSPATRLRVGIIFISCKELEKEFLLPIFRVYVGDSNRDLANFIDTNCRVYQNWTDWTKNNKLPMLKYCYPSRGFYTCSHANSYMFDPNQDPDIDFGTSPACDFTARVARQLDIFSGVTALATGGVAIVAMFTPLAPAVIIGSAISGTTAAVYGAGRSIDRLVDKGSHSESLADLESLTCWLSIILTPVHFATAATNSFLAAGARNSGRIFSNTVRTAATILNLTTVGLDSVMIAFGFANLIEKAKNNQLSSLDVLQFSMSVFFFGHTLIQPKTASGIIKAAQNEHISAYKNTMTDADARQSFQDFIDRNRGNGGIKDNSKIVRTINKINDPNAFFKGVGDMKADIGGRKGRTIILQDNNGQSHRVNPNRVFFNQSNRPPIDLTVLRADLLRGFGVEPDMVQVNNEYIFRNLTEHQKQRVKTVLGDTARNYNKNIIGTAKTLAQDLNCRTLDDFLCVVELVASEVKGKKEPDLITQLNHLKGNGKTDFIDGIQRDLTRATDIARNAKKAFDNPLKAVYHYRKHGSDFVTRLPDKIDFYLTKVPQKIFQDANLTGIRREPNGVTVKTYITQKAEFGVLVELPDNMQCIATLFRNPNALKTLTQKIAAAQANVFTLSMVGDVAQQFVVSMGLASILINVKVDNKPTVSLNDFARDQSDSEALQQMARILHAMTLDTDDQLSSE</sequence>
<dbReference type="OrthoDB" id="6512497at2759"/>
<proteinExistence type="predicted"/>
<reference evidence="3" key="1">
    <citation type="submission" date="2021-02" db="EMBL/GenBank/DDBJ databases">
        <authorList>
            <person name="Nowell W R."/>
        </authorList>
    </citation>
    <scope>NUCLEOTIDE SEQUENCE</scope>
</reference>
<dbReference type="PANTHER" id="PTHR21115:SF0">
    <property type="entry name" value="GH06117P-RELATED"/>
    <property type="match status" value="1"/>
</dbReference>
<dbReference type="EMBL" id="CAJNOR010001287">
    <property type="protein sequence ID" value="CAF1114363.1"/>
    <property type="molecule type" value="Genomic_DNA"/>
</dbReference>
<feature type="transmembrane region" description="Helical" evidence="1">
    <location>
        <begin position="318"/>
        <end position="338"/>
    </location>
</feature>
<evidence type="ECO:0000256" key="1">
    <source>
        <dbReference type="SAM" id="Phobius"/>
    </source>
</evidence>
<feature type="transmembrane region" description="Helical" evidence="1">
    <location>
        <begin position="211"/>
        <end position="229"/>
    </location>
</feature>
<dbReference type="Pfam" id="PF16013">
    <property type="entry name" value="DUF4781"/>
    <property type="match status" value="1"/>
</dbReference>
<feature type="domain" description="DUF4781" evidence="2">
    <location>
        <begin position="132"/>
        <end position="424"/>
    </location>
</feature>
<gene>
    <name evidence="4" type="ORF">EDS130_LOCUS32208</name>
    <name evidence="3" type="ORF">XAT740_LOCUS19038</name>
</gene>
<feature type="transmembrane region" description="Helical" evidence="1">
    <location>
        <begin position="274"/>
        <end position="298"/>
    </location>
</feature>
<evidence type="ECO:0000313" key="4">
    <source>
        <dbReference type="EMBL" id="CAF1331382.1"/>
    </source>
</evidence>
<dbReference type="EMBL" id="CAJNOJ010000245">
    <property type="protein sequence ID" value="CAF1331382.1"/>
    <property type="molecule type" value="Genomic_DNA"/>
</dbReference>